<dbReference type="RefSeq" id="WP_207464418.1">
    <property type="nucleotide sequence ID" value="NZ_JAFNAW010000001.1"/>
</dbReference>
<dbReference type="Proteomes" id="UP001595557">
    <property type="component" value="Unassembled WGS sequence"/>
</dbReference>
<comment type="caution">
    <text evidence="1">The sequence shown here is derived from an EMBL/GenBank/DDBJ whole genome shotgun (WGS) entry which is preliminary data.</text>
</comment>
<evidence type="ECO:0008006" key="3">
    <source>
        <dbReference type="Google" id="ProtNLM"/>
    </source>
</evidence>
<dbReference type="EMBL" id="JBHRTE010000059">
    <property type="protein sequence ID" value="MFC3169217.1"/>
    <property type="molecule type" value="Genomic_DNA"/>
</dbReference>
<proteinExistence type="predicted"/>
<evidence type="ECO:0000313" key="1">
    <source>
        <dbReference type="EMBL" id="MFC3169217.1"/>
    </source>
</evidence>
<protein>
    <recommendedName>
        <fullName evidence="3">Acetoacetate decarboxylase (ADC)</fullName>
    </recommendedName>
</protein>
<name>A0ABV7ILB2_9RHOB</name>
<keyword evidence="2" id="KW-1185">Reference proteome</keyword>
<organism evidence="1 2">
    <name type="scientific">Paracoccus fontiphilus</name>
    <dbReference type="NCBI Taxonomy" id="1815556"/>
    <lineage>
        <taxon>Bacteria</taxon>
        <taxon>Pseudomonadati</taxon>
        <taxon>Pseudomonadota</taxon>
        <taxon>Alphaproteobacteria</taxon>
        <taxon>Rhodobacterales</taxon>
        <taxon>Paracoccaceae</taxon>
        <taxon>Paracoccus</taxon>
    </lineage>
</organism>
<gene>
    <name evidence="1" type="ORF">ACFOD7_14285</name>
</gene>
<accession>A0ABV7ILB2</accession>
<reference evidence="2" key="1">
    <citation type="journal article" date="2019" name="Int. J. Syst. Evol. Microbiol.">
        <title>The Global Catalogue of Microorganisms (GCM) 10K type strain sequencing project: providing services to taxonomists for standard genome sequencing and annotation.</title>
        <authorList>
            <consortium name="The Broad Institute Genomics Platform"/>
            <consortium name="The Broad Institute Genome Sequencing Center for Infectious Disease"/>
            <person name="Wu L."/>
            <person name="Ma J."/>
        </authorList>
    </citation>
    <scope>NUCLEOTIDE SEQUENCE [LARGE SCALE GENOMIC DNA]</scope>
    <source>
        <strain evidence="2">KCTC 52239</strain>
    </source>
</reference>
<evidence type="ECO:0000313" key="2">
    <source>
        <dbReference type="Proteomes" id="UP001595557"/>
    </source>
</evidence>
<sequence length="220" mass="24037">MQITFPFPVRVQSAIPKLEGLRLNPFTNVDGETFAQPTLNGFWRLNMQVGAHNMQSHLALDAFLTAMEAPGTECVVPVFVKYRPLGSNGRMLTRGGPAAPWTADHVGFSSEPFGGFTLRAAAAYRDSFIDVNMPALSRLWPGHYISLGDRLHKVVNVTPLDEHPQRARVSVMPNLRAAHAAGTVVIVDQLRLRCIMESGDPIGATTSPFQQSALSLIEAF</sequence>